<dbReference type="AlphaFoldDB" id="A0A165GY87"/>
<dbReference type="Proteomes" id="UP000076871">
    <property type="component" value="Unassembled WGS sequence"/>
</dbReference>
<dbReference type="InterPro" id="IPR001077">
    <property type="entry name" value="COMT_C"/>
</dbReference>
<dbReference type="InterPro" id="IPR036388">
    <property type="entry name" value="WH-like_DNA-bd_sf"/>
</dbReference>
<dbReference type="EMBL" id="KV427608">
    <property type="protein sequence ID" value="KZT10991.1"/>
    <property type="molecule type" value="Genomic_DNA"/>
</dbReference>
<keyword evidence="3" id="KW-0949">S-adenosyl-L-methionine</keyword>
<dbReference type="Pfam" id="PF08100">
    <property type="entry name" value="Dimerisation"/>
    <property type="match status" value="1"/>
</dbReference>
<gene>
    <name evidence="6" type="ORF">LAESUDRAFT_693485</name>
</gene>
<dbReference type="SUPFAM" id="SSF46785">
    <property type="entry name" value="Winged helix' DNA-binding domain"/>
    <property type="match status" value="1"/>
</dbReference>
<dbReference type="InterPro" id="IPR029063">
    <property type="entry name" value="SAM-dependent_MTases_sf"/>
</dbReference>
<name>A0A165GY87_9APHY</name>
<keyword evidence="1 6" id="KW-0489">Methyltransferase</keyword>
<dbReference type="OrthoDB" id="2410195at2759"/>
<evidence type="ECO:0000313" key="7">
    <source>
        <dbReference type="Proteomes" id="UP000076871"/>
    </source>
</evidence>
<keyword evidence="2 6" id="KW-0808">Transferase</keyword>
<dbReference type="InterPro" id="IPR012967">
    <property type="entry name" value="COMT_dimerisation"/>
</dbReference>
<dbReference type="InterPro" id="IPR036390">
    <property type="entry name" value="WH_DNA-bd_sf"/>
</dbReference>
<dbReference type="InParanoid" id="A0A165GY87"/>
<dbReference type="Pfam" id="PF00891">
    <property type="entry name" value="Methyltransf_2"/>
    <property type="match status" value="1"/>
</dbReference>
<evidence type="ECO:0000259" key="5">
    <source>
        <dbReference type="Pfam" id="PF08100"/>
    </source>
</evidence>
<sequence>MALIDSIPVVQKAKQLRSLVRLLADTAEVVIKEWEIEEQTPPAERSHLPSPTLFEARRTFIGACGMGIDLVHDPIVRMTEVINSYFGSQALRIAAESRIADVLDGADPEEGISIQGISRQVGIDAQSLGRVLRCLCTIHIFAEVKDNYYVNNTASQHLVRNEPLRCWLLMNCMEVYTASDKLPTVLYGSFDKPSRKSAFQEAYETDKDFWEWLEQTVELPDGTIAPRPERAIWKAGMWEFGLGHVQAPAVCDDFPWESLGSSVVVDVGAGIGGMSMELAKRYPKLQFIVQDRAVVIQEAATVWRKELPQSLSSGRVKLVAHNFFTEQPTRGADVYLLRHILHDWEDDVCVTILSHLRRAMGLHSRVLIADNVMQTTVGSSYLRSAPSPLPANYGYGHSFANMHDLYMFTMFKGGERTVEEFSILAARSGLKITKVYECRGLTSITEMRRDDYTG</sequence>
<keyword evidence="7" id="KW-1185">Reference proteome</keyword>
<dbReference type="Gene3D" id="1.10.10.10">
    <property type="entry name" value="Winged helix-like DNA-binding domain superfamily/Winged helix DNA-binding domain"/>
    <property type="match status" value="1"/>
</dbReference>
<accession>A0A165GY87</accession>
<dbReference type="InterPro" id="IPR016461">
    <property type="entry name" value="COMT-like"/>
</dbReference>
<dbReference type="GO" id="GO:0032259">
    <property type="term" value="P:methylation"/>
    <property type="evidence" value="ECO:0007669"/>
    <property type="project" value="UniProtKB-KW"/>
</dbReference>
<feature type="domain" description="O-methyltransferase C-terminal" evidence="4">
    <location>
        <begin position="262"/>
        <end position="430"/>
    </location>
</feature>
<evidence type="ECO:0000256" key="3">
    <source>
        <dbReference type="ARBA" id="ARBA00022691"/>
    </source>
</evidence>
<dbReference type="PROSITE" id="PS51683">
    <property type="entry name" value="SAM_OMT_II"/>
    <property type="match status" value="1"/>
</dbReference>
<dbReference type="GO" id="GO:0008171">
    <property type="term" value="F:O-methyltransferase activity"/>
    <property type="evidence" value="ECO:0007669"/>
    <property type="project" value="InterPro"/>
</dbReference>
<reference evidence="6 7" key="1">
    <citation type="journal article" date="2016" name="Mol. Biol. Evol.">
        <title>Comparative Genomics of Early-Diverging Mushroom-Forming Fungi Provides Insights into the Origins of Lignocellulose Decay Capabilities.</title>
        <authorList>
            <person name="Nagy L.G."/>
            <person name="Riley R."/>
            <person name="Tritt A."/>
            <person name="Adam C."/>
            <person name="Daum C."/>
            <person name="Floudas D."/>
            <person name="Sun H."/>
            <person name="Yadav J.S."/>
            <person name="Pangilinan J."/>
            <person name="Larsson K.H."/>
            <person name="Matsuura K."/>
            <person name="Barry K."/>
            <person name="Labutti K."/>
            <person name="Kuo R."/>
            <person name="Ohm R.A."/>
            <person name="Bhattacharya S.S."/>
            <person name="Shirouzu T."/>
            <person name="Yoshinaga Y."/>
            <person name="Martin F.M."/>
            <person name="Grigoriev I.V."/>
            <person name="Hibbett D.S."/>
        </authorList>
    </citation>
    <scope>NUCLEOTIDE SEQUENCE [LARGE SCALE GENOMIC DNA]</scope>
    <source>
        <strain evidence="6 7">93-53</strain>
    </source>
</reference>
<feature type="domain" description="O-methyltransferase dimerisation" evidence="5">
    <location>
        <begin position="80"/>
        <end position="160"/>
    </location>
</feature>
<proteinExistence type="predicted"/>
<dbReference type="PANTHER" id="PTHR43712:SF2">
    <property type="entry name" value="O-METHYLTRANSFERASE CICE"/>
    <property type="match status" value="1"/>
</dbReference>
<evidence type="ECO:0000256" key="1">
    <source>
        <dbReference type="ARBA" id="ARBA00022603"/>
    </source>
</evidence>
<evidence type="ECO:0000313" key="6">
    <source>
        <dbReference type="EMBL" id="KZT10991.1"/>
    </source>
</evidence>
<dbReference type="Gene3D" id="3.40.50.150">
    <property type="entry name" value="Vaccinia Virus protein VP39"/>
    <property type="match status" value="1"/>
</dbReference>
<dbReference type="RefSeq" id="XP_040768731.1">
    <property type="nucleotide sequence ID" value="XM_040906165.1"/>
</dbReference>
<dbReference type="SUPFAM" id="SSF53335">
    <property type="entry name" value="S-adenosyl-L-methionine-dependent methyltransferases"/>
    <property type="match status" value="1"/>
</dbReference>
<evidence type="ECO:0000256" key="2">
    <source>
        <dbReference type="ARBA" id="ARBA00022679"/>
    </source>
</evidence>
<protein>
    <submittedName>
        <fullName evidence="6">S-adenosyl-L-methionine-dependent methyltransferase</fullName>
    </submittedName>
</protein>
<organism evidence="6 7">
    <name type="scientific">Laetiporus sulphureus 93-53</name>
    <dbReference type="NCBI Taxonomy" id="1314785"/>
    <lineage>
        <taxon>Eukaryota</taxon>
        <taxon>Fungi</taxon>
        <taxon>Dikarya</taxon>
        <taxon>Basidiomycota</taxon>
        <taxon>Agaricomycotina</taxon>
        <taxon>Agaricomycetes</taxon>
        <taxon>Polyporales</taxon>
        <taxon>Laetiporus</taxon>
    </lineage>
</organism>
<dbReference type="GO" id="GO:0046983">
    <property type="term" value="F:protein dimerization activity"/>
    <property type="evidence" value="ECO:0007669"/>
    <property type="project" value="InterPro"/>
</dbReference>
<dbReference type="PANTHER" id="PTHR43712">
    <property type="entry name" value="PUTATIVE (AFU_ORTHOLOGUE AFUA_4G14580)-RELATED"/>
    <property type="match status" value="1"/>
</dbReference>
<evidence type="ECO:0000259" key="4">
    <source>
        <dbReference type="Pfam" id="PF00891"/>
    </source>
</evidence>
<dbReference type="STRING" id="1314785.A0A165GY87"/>
<dbReference type="GeneID" id="63823194"/>